<dbReference type="PATRIC" id="fig|1397108.4.peg.2499"/>
<dbReference type="STRING" id="1397108.IMCC12053_2444"/>
<dbReference type="RefSeq" id="WP_062219348.1">
    <property type="nucleotide sequence ID" value="NZ_CP012023.1"/>
</dbReference>
<name>A0A0P0ADS6_9RHOB</name>
<evidence type="ECO:0000313" key="1">
    <source>
        <dbReference type="EMBL" id="ALI56391.1"/>
    </source>
</evidence>
<protein>
    <submittedName>
        <fullName evidence="1">Putative membrane-anchored protein</fullName>
    </submittedName>
</protein>
<dbReference type="OrthoDB" id="9767470at2"/>
<dbReference type="Proteomes" id="UP000064920">
    <property type="component" value="Chromosome"/>
</dbReference>
<sequence>MAPLIDHPRRYELANELHARPFPSVERAGRAAYLAIRAKGDAARRDRSLDRAHLIALLDRYGAAHPAPDATHFMGPIGKYHLKWESHTEFVTYTVFAEGVADRAYDKGTFDIFPQDWLDAAPGQRITSALIRIEPVEDHDAMLERLHGWFERESLAAAHVLDEALVVASDFRIDEAGHMRFAVFPRPDTGERRIGRVVQRLCEIETYKAMSMLGLVQARKVVGDLAQIEMELSRVMAAMSDDAPEGRKDGGMEDALLDDILRLSTRIEALVTQTNFRFGATGAYEAIVTQRIEVLRETRFHGRQLFSEFMMRRYDPAMRTVKAAERQLDGVAERAARAADLLRTKVDVARQAQNQALLSSMDRRADLQLRLQETVEGLSVVAISYYALGLAGYAVYPFLEPLGLSKGLALAILTPLVVLTMWLGLRRLKKHHLG</sequence>
<gene>
    <name evidence="1" type="ORF">IMCC12053_2444</name>
</gene>
<dbReference type="Pfam" id="PF11902">
    <property type="entry name" value="DUF3422"/>
    <property type="match status" value="1"/>
</dbReference>
<proteinExistence type="predicted"/>
<dbReference type="EMBL" id="CP012023">
    <property type="protein sequence ID" value="ALI56391.1"/>
    <property type="molecule type" value="Genomic_DNA"/>
</dbReference>
<reference evidence="1 2" key="1">
    <citation type="submission" date="2015-05" db="EMBL/GenBank/DDBJ databases">
        <authorList>
            <person name="Wang D.B."/>
            <person name="Wang M."/>
        </authorList>
    </citation>
    <scope>NUCLEOTIDE SEQUENCE [LARGE SCALE GENOMIC DNA]</scope>
    <source>
        <strain evidence="1 2">IMCC 12053</strain>
    </source>
</reference>
<organism evidence="1 2">
    <name type="scientific">Celeribacter marinus</name>
    <dbReference type="NCBI Taxonomy" id="1397108"/>
    <lineage>
        <taxon>Bacteria</taxon>
        <taxon>Pseudomonadati</taxon>
        <taxon>Pseudomonadota</taxon>
        <taxon>Alphaproteobacteria</taxon>
        <taxon>Rhodobacterales</taxon>
        <taxon>Roseobacteraceae</taxon>
        <taxon>Celeribacter</taxon>
    </lineage>
</organism>
<dbReference type="KEGG" id="cmar:IMCC12053_2444"/>
<evidence type="ECO:0000313" key="2">
    <source>
        <dbReference type="Proteomes" id="UP000064920"/>
    </source>
</evidence>
<dbReference type="InterPro" id="IPR021830">
    <property type="entry name" value="DUF3422"/>
</dbReference>
<accession>A0A0P0ADS6</accession>
<dbReference type="AlphaFoldDB" id="A0A0P0ADS6"/>
<keyword evidence="2" id="KW-1185">Reference proteome</keyword>